<accession>A0A0L0VKU1</accession>
<dbReference type="Gene3D" id="1.20.1410.10">
    <property type="entry name" value="I/LWEQ domain"/>
    <property type="match status" value="1"/>
</dbReference>
<evidence type="ECO:0000313" key="3">
    <source>
        <dbReference type="Proteomes" id="UP000054564"/>
    </source>
</evidence>
<feature type="region of interest" description="Disordered" evidence="1">
    <location>
        <begin position="224"/>
        <end position="256"/>
    </location>
</feature>
<dbReference type="PANTHER" id="PTHR33069:SF3">
    <property type="entry name" value="DYNEIN HEAVY CHAIN TAIL DOMAIN-CONTAINING PROTEIN"/>
    <property type="match status" value="1"/>
</dbReference>
<evidence type="ECO:0000313" key="2">
    <source>
        <dbReference type="EMBL" id="KNE99888.1"/>
    </source>
</evidence>
<dbReference type="EMBL" id="AJIL01000041">
    <property type="protein sequence ID" value="KNE99888.1"/>
    <property type="molecule type" value="Genomic_DNA"/>
</dbReference>
<name>A0A0L0VKU1_9BASI</name>
<keyword evidence="3" id="KW-1185">Reference proteome</keyword>
<protein>
    <submittedName>
        <fullName evidence="2">Uncharacterized protein</fullName>
    </submittedName>
</protein>
<gene>
    <name evidence="2" type="ORF">PSTG_06741</name>
</gene>
<comment type="caution">
    <text evidence="2">The sequence shown here is derived from an EMBL/GenBank/DDBJ whole genome shotgun (WGS) entry which is preliminary data.</text>
</comment>
<dbReference type="Proteomes" id="UP000054564">
    <property type="component" value="Unassembled WGS sequence"/>
</dbReference>
<evidence type="ECO:0000256" key="1">
    <source>
        <dbReference type="SAM" id="MobiDB-lite"/>
    </source>
</evidence>
<reference evidence="3" key="1">
    <citation type="submission" date="2014-03" db="EMBL/GenBank/DDBJ databases">
        <title>The Genome Sequence of Puccinia striiformis f. sp. tritici PST-78.</title>
        <authorList>
            <consortium name="The Broad Institute Genome Sequencing Platform"/>
            <person name="Cuomo C."/>
            <person name="Hulbert S."/>
            <person name="Chen X."/>
            <person name="Walker B."/>
            <person name="Young S.K."/>
            <person name="Zeng Q."/>
            <person name="Gargeya S."/>
            <person name="Fitzgerald M."/>
            <person name="Haas B."/>
            <person name="Abouelleil A."/>
            <person name="Alvarado L."/>
            <person name="Arachchi H.M."/>
            <person name="Berlin A.M."/>
            <person name="Chapman S.B."/>
            <person name="Goldberg J."/>
            <person name="Griggs A."/>
            <person name="Gujja S."/>
            <person name="Hansen M."/>
            <person name="Howarth C."/>
            <person name="Imamovic A."/>
            <person name="Larimer J."/>
            <person name="McCowan C."/>
            <person name="Montmayeur A."/>
            <person name="Murphy C."/>
            <person name="Neiman D."/>
            <person name="Pearson M."/>
            <person name="Priest M."/>
            <person name="Roberts A."/>
            <person name="Saif S."/>
            <person name="Shea T."/>
            <person name="Sisk P."/>
            <person name="Sykes S."/>
            <person name="Wortman J."/>
            <person name="Nusbaum C."/>
            <person name="Birren B."/>
        </authorList>
    </citation>
    <scope>NUCLEOTIDE SEQUENCE [LARGE SCALE GENOMIC DNA]</scope>
    <source>
        <strain evidence="3">race PST-78</strain>
    </source>
</reference>
<sequence>MGRQFRIFPGPNNDYTNNRFARKEALSLDELNALQDLLPQLQTCFLPSLKRQIAELLESLDIVDRANTPKPKLLDPLEILSRLGHTTEKISGFLTAIAPIAFNPLRKPETYDHDYGGLKEHRCCRLTYSIIRLMDDRLWRLFDDIREYIPHWRPTDLKIGHYNGASQIYEKRNMSLMLTESSNVIDGIIKWTKQSDFSLLQDEWRGHANDLDSILARQDRRIESMKQSEQELDQSDEGQSSGASSSPVGEDQDMTDFPDTEEFVTETPDVNEDIRLDAESTSDYQADQSDDVQSTDSLGDTSIRPHIIKLIQSTIPLIKLIRIFLKKLLNTPTSKPPFTIGTRLSSNELSSIGTQIRCLSSDVDDLLSTLWYMWDCDDEMGDLKRLERLRNQMCKHFDSSLILLSLYLVPITPPVESPISGNHFKAWFFTLRQQFYVAEKNFRFDLSEFRTHIQK</sequence>
<dbReference type="PANTHER" id="PTHR33069">
    <property type="entry name" value="CHROMOSOME 7, WHOLE GENOME SHOTGUN SEQUENCE-RELATED"/>
    <property type="match status" value="1"/>
</dbReference>
<organism evidence="2 3">
    <name type="scientific">Puccinia striiformis f. sp. tritici PST-78</name>
    <dbReference type="NCBI Taxonomy" id="1165861"/>
    <lineage>
        <taxon>Eukaryota</taxon>
        <taxon>Fungi</taxon>
        <taxon>Dikarya</taxon>
        <taxon>Basidiomycota</taxon>
        <taxon>Pucciniomycotina</taxon>
        <taxon>Pucciniomycetes</taxon>
        <taxon>Pucciniales</taxon>
        <taxon>Pucciniaceae</taxon>
        <taxon>Puccinia</taxon>
    </lineage>
</organism>
<proteinExistence type="predicted"/>
<dbReference type="AlphaFoldDB" id="A0A0L0VKU1"/>
<feature type="compositionally biased region" description="Low complexity" evidence="1">
    <location>
        <begin position="237"/>
        <end position="246"/>
    </location>
</feature>